<dbReference type="Proteomes" id="UP000198660">
    <property type="component" value="Unassembled WGS sequence"/>
</dbReference>
<dbReference type="RefSeq" id="WP_091834114.1">
    <property type="nucleotide sequence ID" value="NZ_FPAA01000002.1"/>
</dbReference>
<evidence type="ECO:0000313" key="2">
    <source>
        <dbReference type="Proteomes" id="UP000198660"/>
    </source>
</evidence>
<gene>
    <name evidence="1" type="ORF">SAMN05444972_102231</name>
</gene>
<keyword evidence="2" id="KW-1185">Reference proteome</keyword>
<sequence length="265" mass="31328">MGVLQLQTFLTRYIRDKSLREKVKSLPIETRYSEFGFSKEELKLAVSLDFTQLDRTVNQLDRERRAKRRADFAEFTTVLQQVGVFDSFFSSFCKRYTDGFLTPDVEAKRFYDHAQQYIYDNQLPDILADLATYSFQVFNVSQVSLQDPYNNISLNFDRPLYLKRPFSIKTVSYNLIDIIDNDEIKRIEDLAVIPKKQTTYFFQKDYLNAISSNIFEIDDPIFFRLLDNNLTGNEILNKADSLEEMEEWKNMICEIYDLEIIGMRD</sequence>
<accession>A0A1I6PZA3</accession>
<dbReference type="OrthoDB" id="474235at2"/>
<proteinExistence type="predicted"/>
<name>A0A1I6PZA3_9BACL</name>
<dbReference type="AlphaFoldDB" id="A0A1I6PZA3"/>
<protein>
    <submittedName>
        <fullName evidence="1">Uncharacterized protein</fullName>
    </submittedName>
</protein>
<dbReference type="EMBL" id="FPAA01000002">
    <property type="protein sequence ID" value="SFS45405.1"/>
    <property type="molecule type" value="Genomic_DNA"/>
</dbReference>
<organism evidence="1 2">
    <name type="scientific">Marininema halotolerans</name>
    <dbReference type="NCBI Taxonomy" id="1155944"/>
    <lineage>
        <taxon>Bacteria</taxon>
        <taxon>Bacillati</taxon>
        <taxon>Bacillota</taxon>
        <taxon>Bacilli</taxon>
        <taxon>Bacillales</taxon>
        <taxon>Thermoactinomycetaceae</taxon>
        <taxon>Marininema</taxon>
    </lineage>
</organism>
<evidence type="ECO:0000313" key="1">
    <source>
        <dbReference type="EMBL" id="SFS45405.1"/>
    </source>
</evidence>
<reference evidence="2" key="1">
    <citation type="submission" date="2016-10" db="EMBL/GenBank/DDBJ databases">
        <authorList>
            <person name="Varghese N."/>
            <person name="Submissions S."/>
        </authorList>
    </citation>
    <scope>NUCLEOTIDE SEQUENCE [LARGE SCALE GENOMIC DNA]</scope>
    <source>
        <strain evidence="2">DSM 45789</strain>
    </source>
</reference>